<dbReference type="Gene3D" id="1.10.1200.30">
    <property type="match status" value="1"/>
</dbReference>
<dbReference type="InterPro" id="IPR045345">
    <property type="entry name" value="Gag_p24_C"/>
</dbReference>
<dbReference type="SUPFAM" id="SSF47943">
    <property type="entry name" value="Retrovirus capsid protein, N-terminal core domain"/>
    <property type="match status" value="1"/>
</dbReference>
<dbReference type="Gene3D" id="1.10.150.90">
    <property type="entry name" value="Immunodeficiency lentiviruses, gag gene matrix protein p17"/>
    <property type="match status" value="1"/>
</dbReference>
<dbReference type="EMBL" id="AF075269">
    <property type="protein sequence ID" value="AAD12146.1"/>
    <property type="molecule type" value="Genomic_DNA"/>
</dbReference>
<dbReference type="PANTHER" id="PTHR40389">
    <property type="entry name" value="ENDOGENOUS RETROVIRUS GROUP K MEMBER 24 GAG POLYPROTEIN-RELATED"/>
    <property type="match status" value="1"/>
</dbReference>
<keyword evidence="1 17" id="KW-0167">Capsid protein</keyword>
<evidence type="ECO:0000256" key="13">
    <source>
        <dbReference type="ARBA" id="ARBA00023086"/>
    </source>
</evidence>
<feature type="domain" description="CCHC-type" evidence="19">
    <location>
        <begin position="396"/>
        <end position="411"/>
    </location>
</feature>
<evidence type="ECO:0000256" key="15">
    <source>
        <dbReference type="ARBA" id="ARBA00023288"/>
    </source>
</evidence>
<dbReference type="PRINTS" id="PR00234">
    <property type="entry name" value="HIV1MATRIX"/>
</dbReference>
<evidence type="ECO:0000256" key="11">
    <source>
        <dbReference type="ARBA" id="ARBA00022844"/>
    </source>
</evidence>
<dbReference type="SUPFAM" id="SSF57756">
    <property type="entry name" value="Retrovirus zinc finger-like domains"/>
    <property type="match status" value="1"/>
</dbReference>
<dbReference type="Gene3D" id="1.20.5.760">
    <property type="entry name" value="Single helix bin"/>
    <property type="match status" value="1"/>
</dbReference>
<dbReference type="InterPro" id="IPR008916">
    <property type="entry name" value="Retrov_capsid_C"/>
</dbReference>
<evidence type="ECO:0000256" key="18">
    <source>
        <dbReference type="SAM" id="MobiDB-lite"/>
    </source>
</evidence>
<evidence type="ECO:0000256" key="6">
    <source>
        <dbReference type="ARBA" id="ARBA00022723"/>
    </source>
</evidence>
<evidence type="ECO:0000256" key="1">
    <source>
        <dbReference type="ARBA" id="ARBA00022561"/>
    </source>
</evidence>
<dbReference type="InterPro" id="IPR012344">
    <property type="entry name" value="Matrix_HIV/RSV_N"/>
</dbReference>
<evidence type="ECO:0000256" key="2">
    <source>
        <dbReference type="ARBA" id="ARBA00022562"/>
    </source>
</evidence>
<dbReference type="Proteomes" id="UP000259987">
    <property type="component" value="Genome"/>
</dbReference>
<dbReference type="SMART" id="SM00343">
    <property type="entry name" value="ZnF_C2HC"/>
    <property type="match status" value="2"/>
</dbReference>
<keyword evidence="14 17" id="KW-1035">Host cytoplasm</keyword>
<evidence type="ECO:0000256" key="14">
    <source>
        <dbReference type="ARBA" id="ARBA00023200"/>
    </source>
</evidence>
<protein>
    <recommendedName>
        <fullName evidence="17">Gag polyprotein</fullName>
    </recommendedName>
    <component>
        <recommendedName>
            <fullName evidence="17">Matrix protein p17</fullName>
            <shortName evidence="17">MA</shortName>
        </recommendedName>
    </component>
</protein>
<evidence type="ECO:0000313" key="21">
    <source>
        <dbReference type="Proteomes" id="UP000259987"/>
    </source>
</evidence>
<dbReference type="InterPro" id="IPR008919">
    <property type="entry name" value="Retrov_capsid_N"/>
</dbReference>
<dbReference type="PROSITE" id="PS50158">
    <property type="entry name" value="ZF_CCHC"/>
    <property type="match status" value="1"/>
</dbReference>
<keyword evidence="6 17" id="KW-0479">Metal-binding</keyword>
<dbReference type="Pfam" id="PF00540">
    <property type="entry name" value="Gag_p17"/>
    <property type="match status" value="1"/>
</dbReference>
<dbReference type="GO" id="GO:0003723">
    <property type="term" value="F:RNA binding"/>
    <property type="evidence" value="ECO:0007669"/>
    <property type="project" value="UniProtKB-KW"/>
</dbReference>
<keyword evidence="2 17" id="KW-1048">Host nucleus</keyword>
<sequence>MGSGNSVLSRQIEKDFCSVRLRPGSKKTYQKRHVEWATKELDRFGLGSQLLETAEGCKKILSVCWPLYATGSKNLKALVGTVCVICCCHLGVRISDTQEAISKVKIEPAPEAAGKKQQTGGNYPLIRENQRWVHTPLSPRTIQTWVKIVEDRGWKPETVAMFSALTEKALPDDLNVMLNAIGDHQGAMQIIKDHIVEEGAEWDRQHPQQQPAQPGGGLRTPNATDVAGVTSTVEEQLAWTTADTPVDVGKIYKEWVIQAMEKVVRIHQPVSVMDIKQGPKEPFKEYADRFFKALRAEGGSHEVKEWMKEKMLVQNANPDCRLVIKALGEGASLEEMMKACQGVGGPAHKGKILAEAMASAIQQQVRQNMVQVTPLRNAQGRFVRTGGGGPRKPLTCFNCGKPGHTARMCRQPRQEGCWNCGSKEHRFAQCPKPKGKVNFLGYGPWSSKPPGNYPLLGGAAGRIPSAPPMESAPTKAERALETYRTLGQQLKRQQQQVPQKCVDEPCLNSLFPDDQ</sequence>
<dbReference type="Gene3D" id="4.10.60.10">
    <property type="entry name" value="Zinc finger, CCHC-type"/>
    <property type="match status" value="1"/>
</dbReference>
<dbReference type="Pfam" id="PF00098">
    <property type="entry name" value="zf-CCHC"/>
    <property type="match status" value="1"/>
</dbReference>
<evidence type="ECO:0000256" key="8">
    <source>
        <dbReference type="ARBA" id="ARBA00022758"/>
    </source>
</evidence>
<dbReference type="GO" id="GO:0030430">
    <property type="term" value="C:host cell cytoplasm"/>
    <property type="evidence" value="ECO:0007669"/>
    <property type="project" value="UniProtKB-SubCell"/>
</dbReference>
<dbReference type="InterPro" id="IPR001878">
    <property type="entry name" value="Znf_CCHC"/>
</dbReference>
<dbReference type="PANTHER" id="PTHR40389:SF2">
    <property type="entry name" value="ENDOGENOUS RETROVIRUS GROUP K MEMBER 24 GAG POLYPROTEIN-RELATED"/>
    <property type="match status" value="1"/>
</dbReference>
<keyword evidence="10 17" id="KW-0862">Zinc</keyword>
<dbReference type="GO" id="GO:0075523">
    <property type="term" value="P:viral translational frameshifting"/>
    <property type="evidence" value="ECO:0007669"/>
    <property type="project" value="UniProtKB-KW"/>
</dbReference>
<keyword evidence="11 17" id="KW-0946">Virion</keyword>
<name>O90272_SIV</name>
<proteinExistence type="predicted"/>
<keyword evidence="5" id="KW-0519">Myristate</keyword>
<accession>O90272</accession>
<evidence type="ECO:0000256" key="16">
    <source>
        <dbReference type="PROSITE-ProRule" id="PRU00047"/>
    </source>
</evidence>
<comment type="subcellular location">
    <subcellularLocation>
        <location evidence="17">Virion</location>
    </subcellularLocation>
    <subcellularLocation>
        <location evidence="17">Host cytoplasm</location>
    </subcellularLocation>
    <subcellularLocation>
        <location evidence="17">Host nucleus</location>
    </subcellularLocation>
</comment>
<keyword evidence="15" id="KW-0449">Lipoprotein</keyword>
<dbReference type="GO" id="GO:0055036">
    <property type="term" value="C:virion membrane"/>
    <property type="evidence" value="ECO:0007669"/>
    <property type="project" value="UniProtKB-SubCell"/>
</dbReference>
<organism evidence="20 21">
    <name type="scientific">Simian immunodeficiency virus</name>
    <name type="common">SIV</name>
    <dbReference type="NCBI Taxonomy" id="11723"/>
    <lineage>
        <taxon>Viruses</taxon>
        <taxon>Riboviria</taxon>
        <taxon>Pararnavirae</taxon>
        <taxon>Artverviricota</taxon>
        <taxon>Revtraviricetes</taxon>
        <taxon>Ortervirales</taxon>
        <taxon>Retroviridae</taxon>
        <taxon>Orthoretrovirinae</taxon>
        <taxon>Lentivirus</taxon>
        <taxon>Lentivirus simimdef</taxon>
    </lineage>
</organism>
<dbReference type="GO" id="GO:0008270">
    <property type="term" value="F:zinc ion binding"/>
    <property type="evidence" value="ECO:0007669"/>
    <property type="project" value="UniProtKB-KW"/>
</dbReference>
<dbReference type="InterPro" id="IPR050195">
    <property type="entry name" value="Primate_lentivir_Gag_pol-like"/>
</dbReference>
<dbReference type="InterPro" id="IPR000071">
    <property type="entry name" value="Lentvrl_matrix_N"/>
</dbReference>
<keyword evidence="4" id="KW-1188">Viral release from host cell</keyword>
<organismHost>
    <name type="scientific">Cercopithecidae</name>
    <name type="common">Old World monkeys</name>
    <dbReference type="NCBI Taxonomy" id="9527"/>
</organismHost>
<organismHost>
    <name type="scientific">Pan troglodytes</name>
    <name type="common">Chimpanzee</name>
    <dbReference type="NCBI Taxonomy" id="9598"/>
</organismHost>
<keyword evidence="13 17" id="KW-0543">Viral nucleoprotein</keyword>
<keyword evidence="8" id="KW-0688">Ribosomal frameshifting</keyword>
<evidence type="ECO:0000256" key="3">
    <source>
        <dbReference type="ARBA" id="ARBA00022581"/>
    </source>
</evidence>
<evidence type="ECO:0000313" key="20">
    <source>
        <dbReference type="EMBL" id="AAD12146.1"/>
    </source>
</evidence>
<evidence type="ECO:0000256" key="5">
    <source>
        <dbReference type="ARBA" id="ARBA00022707"/>
    </source>
</evidence>
<dbReference type="GO" id="GO:0042025">
    <property type="term" value="C:host cell nucleus"/>
    <property type="evidence" value="ECO:0007669"/>
    <property type="project" value="UniProtKB-SubCell"/>
</dbReference>
<reference evidence="20 21" key="1">
    <citation type="journal article" date="1999" name="J. Virol.">
        <title>Characterization of a novel simian immunodeficiency virus (SIV) from L'Hoest monkeys (Cercopithecus l'hoesti): implications for the origins of SIVmnd and other primate lentiviruses.</title>
        <authorList>
            <person name="Hirsch V.M."/>
            <person name="Campbell B.J."/>
            <person name="Bailes E."/>
            <person name="Goeken R."/>
            <person name="Brown C."/>
            <person name="Elkins W.R."/>
            <person name="Axthelm M."/>
            <person name="Murphey-Corb M."/>
            <person name="Sharp P.M."/>
        </authorList>
    </citation>
    <scope>NUCLEOTIDE SEQUENCE [LARGE SCALE GENOMIC DNA]</scope>
    <source>
        <strain evidence="20 21">SIVlhoest</strain>
    </source>
</reference>
<feature type="region of interest" description="Disordered" evidence="18">
    <location>
        <begin position="201"/>
        <end position="222"/>
    </location>
</feature>
<dbReference type="Pfam" id="PF19317">
    <property type="entry name" value="Gag_p24_C"/>
    <property type="match status" value="1"/>
</dbReference>
<dbReference type="InterPro" id="IPR036875">
    <property type="entry name" value="Znf_CCHC_sf"/>
</dbReference>
<dbReference type="SUPFAM" id="SSF47353">
    <property type="entry name" value="Retrovirus capsid dimerization domain-like"/>
    <property type="match status" value="1"/>
</dbReference>
<comment type="subcellular location">
    <molecule>Matrix protein p17</molecule>
    <subcellularLocation>
        <location evidence="17">Virion membrane</location>
        <topology evidence="17">Lipid-anchor</topology>
    </subcellularLocation>
    <subcellularLocation>
        <location evidence="17">Host nucleus</location>
    </subcellularLocation>
    <subcellularLocation>
        <location evidence="17">Host cytoplasm</location>
    </subcellularLocation>
</comment>
<comment type="PTM">
    <molecule>Gag-Pol polyprotein</molecule>
    <text evidence="17">Specific enzymatic cleavages by the viral protease yield mature proteins.</text>
</comment>
<gene>
    <name evidence="20" type="primary">gag</name>
</gene>
<dbReference type="Pfam" id="PF00607">
    <property type="entry name" value="Gag_p24"/>
    <property type="match status" value="1"/>
</dbReference>
<keyword evidence="7" id="KW-0677">Repeat</keyword>
<evidence type="ECO:0000259" key="19">
    <source>
        <dbReference type="PROSITE" id="PS50158"/>
    </source>
</evidence>
<evidence type="ECO:0000256" key="10">
    <source>
        <dbReference type="ARBA" id="ARBA00022833"/>
    </source>
</evidence>
<evidence type="ECO:0000256" key="12">
    <source>
        <dbReference type="ARBA" id="ARBA00022884"/>
    </source>
</evidence>
<dbReference type="SUPFAM" id="SSF47836">
    <property type="entry name" value="Retroviral matrix proteins"/>
    <property type="match status" value="1"/>
</dbReference>
<evidence type="ECO:0000256" key="9">
    <source>
        <dbReference type="ARBA" id="ARBA00022771"/>
    </source>
</evidence>
<dbReference type="GO" id="GO:0019013">
    <property type="term" value="C:viral nucleocapsid"/>
    <property type="evidence" value="ECO:0007669"/>
    <property type="project" value="UniProtKB-KW"/>
</dbReference>
<evidence type="ECO:0000256" key="17">
    <source>
        <dbReference type="RuleBase" id="RU004487"/>
    </source>
</evidence>
<keyword evidence="3 17" id="KW-0945">Host-virus interaction</keyword>
<dbReference type="GO" id="GO:0005198">
    <property type="term" value="F:structural molecule activity"/>
    <property type="evidence" value="ECO:0007669"/>
    <property type="project" value="InterPro"/>
</dbReference>
<dbReference type="Gene3D" id="1.10.375.10">
    <property type="entry name" value="Human Immunodeficiency Virus Type 1 Capsid Protein"/>
    <property type="match status" value="1"/>
</dbReference>
<keyword evidence="12 17" id="KW-0694">RNA-binding</keyword>
<evidence type="ECO:0000256" key="4">
    <source>
        <dbReference type="ARBA" id="ARBA00022612"/>
    </source>
</evidence>
<evidence type="ECO:0000256" key="7">
    <source>
        <dbReference type="ARBA" id="ARBA00022737"/>
    </source>
</evidence>
<dbReference type="InterPro" id="IPR010999">
    <property type="entry name" value="Retrovr_matrix"/>
</dbReference>
<keyword evidence="9 16" id="KW-0863">Zinc-finger</keyword>